<sequence length="1386" mass="153074">MEKCCLVGSPNWYLSQVLDCSWDNKVAFGALSSLVILDSSNISNPRIINQAHSGKILSVSFPPQGCGSRLLTTADTGEAYVWNLDTQKVAFAYKSPQKNAVYGSWSPVDENLIVCVDDNGNLVQWKVQSNVMNGKTFKEHSFVVVSCCPHNRDLVATGTRQGLVCVINIKVPGKEYVVHKMRGHDSEVVSLSWCPVPQNLFNSKNQQDCFLLASGAKERKIFFWRAGGDGLYEAFAETPLVPRTQPGLKLWNCVCWQAPAQILVSTVGGEVLSLNLAKFNPKKGLAKAGWTNFTSAHNRCHVVVKSSPWISKEGESDSDWRLQNTTPYWVWTFGADRVMTGTCSNKDVAPIKLNTIGGAVHSMTISPIDGTSLAIGGADKTIRVVNLSEPQLKTMQTFNQKVSGKVMSLSWHPSKDGWLAYGTSDGRIGIQFTCSVKPPLLFRPFTKDSIYAMEWGPSLASIKSSFDSAENTEGNDAKAKPSNHVLYAVGGGSIAIMDPNKPDYCYDEPFKTVLKSILKPQSLKAKNKSIGLSDLAWKPDFSLLALGDEAGSIHLFCRSKEELHLVASIKVHSSLIQDISWHPQCCASDTSDMSPQANWLASASNDVNICILDVSSVYDVLQVSPEADDSLPISDVPCIATLKGHKSRVAKLAWSPHEGGRLLSASYDYCAQVWDVINRQPVASYHHHNAPLLCCEWSPFKASLAITAGQEGIVCIWDVEEQEAKLPIAKNKETNHVLSDAKESSARIPACDLLIPGNQSEESYVPKVQVIKKKEKTLLPLSGPEMQNEDGNYAILQYLLGPPVGHGNMKLDKDGLASDGKTMPLHYAFFANQSAVEHYLMMEAKSSTVPENSFTLNVWNGSIKDAITEAIEKKALNSFIVSIAPTVSHKIWVETCAAYAEQLIEANEHSKASAYLLAIHKVEEAIQVLAQNGKYRHAVAVARCRLPPESPLIKSLLLDWAQLCVSQGQQSLAAVCFASAGEWAKAAQCLARKKTSDRLLMAARIVKEKCPEDPIGCFYARECFDLSLSLRDWTSAEAVLNLYPKLNHLALYHYVHMLIYSFKDSFTPDDWLKLGNKESQKTEAENVHVSICFGDEKVAALQKDLATEVSVTSEDSAWYAVSSKVTLAYLAAPTLFPRIKQKFVIDKATTDQDLQAAYRLLVQAVSLLYHYHITNMLNDKGVPMFLKFCIWLSPQGPFHTDSVFAASAIALQSSLRAYLAAGLLLWMAQSGLSDPAVKASAIEAVGRLKADIFSTESLKSFKVDFKLKVLQERRASQTMKGKRDKEIKENDEEIEDHVNDPAEQIKALTLEESQKDSGSVKSAEEEEIEQLKNWVEKFTDLNEKVPNPYLSYSNLVQYLNANNEDGGRMLEQYTTFWEEVNAQLVM</sequence>
<dbReference type="Pfam" id="PF23775">
    <property type="entry name" value="Beta-prop_RIG_2nd"/>
    <property type="match status" value="1"/>
</dbReference>
<dbReference type="PROSITE" id="PS50082">
    <property type="entry name" value="WD_REPEATS_2"/>
    <property type="match status" value="2"/>
</dbReference>
<proteinExistence type="predicted"/>
<evidence type="ECO:0000256" key="1">
    <source>
        <dbReference type="ARBA" id="ARBA00022574"/>
    </source>
</evidence>
<evidence type="ECO:0008006" key="9">
    <source>
        <dbReference type="Google" id="ProtNLM"/>
    </source>
</evidence>
<dbReference type="InterPro" id="IPR001680">
    <property type="entry name" value="WD40_rpt"/>
</dbReference>
<dbReference type="SMART" id="SM00320">
    <property type="entry name" value="WD40"/>
    <property type="match status" value="10"/>
</dbReference>
<evidence type="ECO:0000256" key="2">
    <source>
        <dbReference type="ARBA" id="ARBA00022737"/>
    </source>
</evidence>
<protein>
    <recommendedName>
        <fullName evidence="9">Gem-associated protein 5</fullName>
    </recommendedName>
</protein>
<name>A0AAV7X6T6_9NEOP</name>
<dbReference type="InterPro" id="IPR056421">
    <property type="entry name" value="TPR_GEMI5"/>
</dbReference>
<feature type="domain" description="Gem-associated protein 5 second beta-propeller" evidence="6">
    <location>
        <begin position="367"/>
        <end position="710"/>
    </location>
</feature>
<evidence type="ECO:0000259" key="5">
    <source>
        <dbReference type="Pfam" id="PF23774"/>
    </source>
</evidence>
<reference evidence="7" key="1">
    <citation type="submission" date="2022-12" db="EMBL/GenBank/DDBJ databases">
        <title>Chromosome-level genome assembly of the bean flower thrips Megalurothrips usitatus.</title>
        <authorList>
            <person name="Ma L."/>
            <person name="Liu Q."/>
            <person name="Li H."/>
            <person name="Cai W."/>
        </authorList>
    </citation>
    <scope>NUCLEOTIDE SEQUENCE</scope>
    <source>
        <strain evidence="7">Cailab_2022a</strain>
    </source>
</reference>
<organism evidence="7 8">
    <name type="scientific">Megalurothrips usitatus</name>
    <name type="common">bean blossom thrips</name>
    <dbReference type="NCBI Taxonomy" id="439358"/>
    <lineage>
        <taxon>Eukaryota</taxon>
        <taxon>Metazoa</taxon>
        <taxon>Ecdysozoa</taxon>
        <taxon>Arthropoda</taxon>
        <taxon>Hexapoda</taxon>
        <taxon>Insecta</taxon>
        <taxon>Pterygota</taxon>
        <taxon>Neoptera</taxon>
        <taxon>Paraneoptera</taxon>
        <taxon>Thysanoptera</taxon>
        <taxon>Terebrantia</taxon>
        <taxon>Thripoidea</taxon>
        <taxon>Thripidae</taxon>
        <taxon>Megalurothrips</taxon>
    </lineage>
</organism>
<comment type="caution">
    <text evidence="7">The sequence shown here is derived from an EMBL/GenBank/DDBJ whole genome shotgun (WGS) entry which is preliminary data.</text>
</comment>
<feature type="domain" description="Gem-associated protein 5 first beta-propeller" evidence="4">
    <location>
        <begin position="113"/>
        <end position="206"/>
    </location>
</feature>
<feature type="repeat" description="WD" evidence="3">
    <location>
        <begin position="642"/>
        <end position="684"/>
    </location>
</feature>
<evidence type="ECO:0000313" key="8">
    <source>
        <dbReference type="Proteomes" id="UP001075354"/>
    </source>
</evidence>
<dbReference type="Pfam" id="PF23770">
    <property type="entry name" value="Beta-prop_RIG_1st"/>
    <property type="match status" value="1"/>
</dbReference>
<evidence type="ECO:0000259" key="4">
    <source>
        <dbReference type="Pfam" id="PF23770"/>
    </source>
</evidence>
<keyword evidence="8" id="KW-1185">Reference proteome</keyword>
<evidence type="ECO:0000256" key="3">
    <source>
        <dbReference type="PROSITE-ProRule" id="PRU00221"/>
    </source>
</evidence>
<dbReference type="GO" id="GO:0032797">
    <property type="term" value="C:SMN complex"/>
    <property type="evidence" value="ECO:0007669"/>
    <property type="project" value="TreeGrafter"/>
</dbReference>
<dbReference type="SUPFAM" id="SSF50978">
    <property type="entry name" value="WD40 repeat-like"/>
    <property type="match status" value="2"/>
</dbReference>
<dbReference type="Proteomes" id="UP001075354">
    <property type="component" value="Chromosome 16"/>
</dbReference>
<dbReference type="Pfam" id="PF23774">
    <property type="entry name" value="TPR_GEMI5"/>
    <property type="match status" value="1"/>
</dbReference>
<dbReference type="InterPro" id="IPR036322">
    <property type="entry name" value="WD40_repeat_dom_sf"/>
</dbReference>
<evidence type="ECO:0000259" key="6">
    <source>
        <dbReference type="Pfam" id="PF23775"/>
    </source>
</evidence>
<dbReference type="InterPro" id="IPR056424">
    <property type="entry name" value="Beta-prop_GEMI5_2nd"/>
</dbReference>
<evidence type="ECO:0000313" key="7">
    <source>
        <dbReference type="EMBL" id="KAJ1519315.1"/>
    </source>
</evidence>
<dbReference type="PANTHER" id="PTHR46362:SF1">
    <property type="entry name" value="GEM-ASSOCIATED PROTEIN 5"/>
    <property type="match status" value="1"/>
</dbReference>
<keyword evidence="2" id="KW-0677">Repeat</keyword>
<dbReference type="GO" id="GO:0000387">
    <property type="term" value="P:spliceosomal snRNP assembly"/>
    <property type="evidence" value="ECO:0007669"/>
    <property type="project" value="TreeGrafter"/>
</dbReference>
<dbReference type="PROSITE" id="PS50294">
    <property type="entry name" value="WD_REPEATS_REGION"/>
    <property type="match status" value="1"/>
</dbReference>
<dbReference type="InterPro" id="IPR015943">
    <property type="entry name" value="WD40/YVTN_repeat-like_dom_sf"/>
</dbReference>
<accession>A0AAV7X6T6</accession>
<gene>
    <name evidence="7" type="ORF">ONE63_004614</name>
</gene>
<dbReference type="Gene3D" id="2.130.10.10">
    <property type="entry name" value="YVTN repeat-like/Quinoprotein amine dehydrogenase"/>
    <property type="match status" value="2"/>
</dbReference>
<dbReference type="EMBL" id="JAPTSV010000016">
    <property type="protein sequence ID" value="KAJ1519315.1"/>
    <property type="molecule type" value="Genomic_DNA"/>
</dbReference>
<keyword evidence="1 3" id="KW-0853">WD repeat</keyword>
<feature type="repeat" description="WD" evidence="3">
    <location>
        <begin position="49"/>
        <end position="92"/>
    </location>
</feature>
<feature type="domain" description="Gem-associated protein 5 TPR" evidence="5">
    <location>
        <begin position="829"/>
        <end position="1033"/>
    </location>
</feature>
<dbReference type="InterPro" id="IPR052640">
    <property type="entry name" value="Gemin-5"/>
</dbReference>
<dbReference type="InterPro" id="IPR056432">
    <property type="entry name" value="Beta-prop_GEMI5_1st"/>
</dbReference>
<dbReference type="InterPro" id="IPR019775">
    <property type="entry name" value="WD40_repeat_CS"/>
</dbReference>
<dbReference type="GO" id="GO:0003730">
    <property type="term" value="F:mRNA 3'-UTR binding"/>
    <property type="evidence" value="ECO:0007669"/>
    <property type="project" value="TreeGrafter"/>
</dbReference>
<dbReference type="GO" id="GO:0005634">
    <property type="term" value="C:nucleus"/>
    <property type="evidence" value="ECO:0007669"/>
    <property type="project" value="TreeGrafter"/>
</dbReference>
<dbReference type="PANTHER" id="PTHR46362">
    <property type="entry name" value="GEM-ASSOCIATED PROTEIN 5"/>
    <property type="match status" value="1"/>
</dbReference>
<dbReference type="PROSITE" id="PS00678">
    <property type="entry name" value="WD_REPEATS_1"/>
    <property type="match status" value="1"/>
</dbReference>